<gene>
    <name evidence="6" type="primary">lptE</name>
    <name evidence="8" type="ORF">SAMN04487962_103157</name>
</gene>
<dbReference type="Proteomes" id="UP000198762">
    <property type="component" value="Unassembled WGS sequence"/>
</dbReference>
<dbReference type="AlphaFoldDB" id="A0A1I0AY44"/>
<evidence type="ECO:0000256" key="7">
    <source>
        <dbReference type="SAM" id="SignalP"/>
    </source>
</evidence>
<protein>
    <recommendedName>
        <fullName evidence="6">LPS-assembly lipoprotein LptE</fullName>
    </recommendedName>
</protein>
<comment type="subunit">
    <text evidence="6">Component of the lipopolysaccharide transport and assembly complex. Interacts with LptD.</text>
</comment>
<comment type="subcellular location">
    <subcellularLocation>
        <location evidence="6">Cell outer membrane</location>
        <topology evidence="6">Lipid-anchor</topology>
    </subcellularLocation>
</comment>
<comment type="function">
    <text evidence="6">Together with LptD, is involved in the assembly of lipopolysaccharide (LPS) at the surface of the outer membrane. Required for the proper assembly of LptD. Binds LPS and may serve as the LPS recognition site at the outer membrane.</text>
</comment>
<dbReference type="PROSITE" id="PS51257">
    <property type="entry name" value="PROKAR_LIPOPROTEIN"/>
    <property type="match status" value="1"/>
</dbReference>
<keyword evidence="2 6" id="KW-0472">Membrane</keyword>
<keyword evidence="9" id="KW-1185">Reference proteome</keyword>
<evidence type="ECO:0000256" key="5">
    <source>
        <dbReference type="ARBA" id="ARBA00023288"/>
    </source>
</evidence>
<dbReference type="EMBL" id="FOHZ01000003">
    <property type="protein sequence ID" value="SES99376.1"/>
    <property type="molecule type" value="Genomic_DNA"/>
</dbReference>
<evidence type="ECO:0000313" key="9">
    <source>
        <dbReference type="Proteomes" id="UP000198762"/>
    </source>
</evidence>
<dbReference type="GO" id="GO:0001530">
    <property type="term" value="F:lipopolysaccharide binding"/>
    <property type="evidence" value="ECO:0007669"/>
    <property type="project" value="TreeGrafter"/>
</dbReference>
<evidence type="ECO:0000256" key="2">
    <source>
        <dbReference type="ARBA" id="ARBA00023136"/>
    </source>
</evidence>
<dbReference type="Pfam" id="PF04390">
    <property type="entry name" value="LptE"/>
    <property type="match status" value="1"/>
</dbReference>
<dbReference type="GO" id="GO:0009279">
    <property type="term" value="C:cell outer membrane"/>
    <property type="evidence" value="ECO:0007669"/>
    <property type="project" value="UniProtKB-SubCell"/>
</dbReference>
<dbReference type="InterPro" id="IPR007485">
    <property type="entry name" value="LPS_assembly_LptE"/>
</dbReference>
<reference evidence="9" key="1">
    <citation type="submission" date="2016-10" db="EMBL/GenBank/DDBJ databases">
        <authorList>
            <person name="Varghese N."/>
            <person name="Submissions S."/>
        </authorList>
    </citation>
    <scope>NUCLEOTIDE SEQUENCE [LARGE SCALE GENOMIC DNA]</scope>
    <source>
        <strain evidence="9">CGMCC 1.6489</strain>
    </source>
</reference>
<dbReference type="PANTHER" id="PTHR38098:SF1">
    <property type="entry name" value="LPS-ASSEMBLY LIPOPROTEIN LPTE"/>
    <property type="match status" value="1"/>
</dbReference>
<keyword evidence="1 6" id="KW-0732">Signal</keyword>
<dbReference type="GO" id="GO:0043165">
    <property type="term" value="P:Gram-negative-bacterium-type cell outer membrane assembly"/>
    <property type="evidence" value="ECO:0007669"/>
    <property type="project" value="UniProtKB-UniRule"/>
</dbReference>
<dbReference type="GO" id="GO:1990351">
    <property type="term" value="C:transporter complex"/>
    <property type="evidence" value="ECO:0007669"/>
    <property type="project" value="TreeGrafter"/>
</dbReference>
<proteinExistence type="inferred from homology"/>
<sequence length="185" mass="20329">MRKLGTAFSLGLVAVLVSACGFQLRGASPVPPALEPLWVGCQSGVPTDLCQALKSQFIIGDVALSESREDAAHLLLVGNFSQTQRTSAISARAEAAEYELRQSVSIMLQTREGIPLLPDTDVSASQSYRFDSTSVLAKRREREEIERQLYDNLVRQIGYRLAPFDQRRIDEILDASEKDSGETSP</sequence>
<accession>A0A1I0AY44</accession>
<dbReference type="HAMAP" id="MF_01186">
    <property type="entry name" value="LPS_assembly_LptE"/>
    <property type="match status" value="1"/>
</dbReference>
<evidence type="ECO:0000256" key="1">
    <source>
        <dbReference type="ARBA" id="ARBA00022729"/>
    </source>
</evidence>
<feature type="signal peptide" evidence="7">
    <location>
        <begin position="1"/>
        <end position="19"/>
    </location>
</feature>
<dbReference type="RefSeq" id="WP_091849129.1">
    <property type="nucleotide sequence ID" value="NZ_FOHZ01000003.1"/>
</dbReference>
<evidence type="ECO:0000313" key="8">
    <source>
        <dbReference type="EMBL" id="SES99376.1"/>
    </source>
</evidence>
<evidence type="ECO:0000256" key="3">
    <source>
        <dbReference type="ARBA" id="ARBA00023139"/>
    </source>
</evidence>
<organism evidence="8 9">
    <name type="scientific">Marinobacter segnicrescens</name>
    <dbReference type="NCBI Taxonomy" id="430453"/>
    <lineage>
        <taxon>Bacteria</taxon>
        <taxon>Pseudomonadati</taxon>
        <taxon>Pseudomonadota</taxon>
        <taxon>Gammaproteobacteria</taxon>
        <taxon>Pseudomonadales</taxon>
        <taxon>Marinobacteraceae</taxon>
        <taxon>Marinobacter</taxon>
    </lineage>
</organism>
<dbReference type="PANTHER" id="PTHR38098">
    <property type="entry name" value="LPS-ASSEMBLY LIPOPROTEIN LPTE"/>
    <property type="match status" value="1"/>
</dbReference>
<dbReference type="Gene3D" id="3.30.160.150">
    <property type="entry name" value="Lipoprotein like domain"/>
    <property type="match status" value="1"/>
</dbReference>
<dbReference type="OrthoDB" id="7349153at2"/>
<keyword evidence="3 6" id="KW-0564">Palmitate</keyword>
<keyword evidence="4 6" id="KW-0998">Cell outer membrane</keyword>
<evidence type="ECO:0000256" key="6">
    <source>
        <dbReference type="HAMAP-Rule" id="MF_01186"/>
    </source>
</evidence>
<keyword evidence="5 6" id="KW-0449">Lipoprotein</keyword>
<dbReference type="STRING" id="430453.SAMN04487962_103157"/>
<evidence type="ECO:0000256" key="4">
    <source>
        <dbReference type="ARBA" id="ARBA00023237"/>
    </source>
</evidence>
<comment type="similarity">
    <text evidence="6">Belongs to the LptE lipoprotein family.</text>
</comment>
<feature type="chain" id="PRO_5011480709" description="LPS-assembly lipoprotein LptE" evidence="7">
    <location>
        <begin position="20"/>
        <end position="185"/>
    </location>
</feature>
<name>A0A1I0AY44_9GAMM</name>
<dbReference type="GO" id="GO:0015920">
    <property type="term" value="P:lipopolysaccharide transport"/>
    <property type="evidence" value="ECO:0007669"/>
    <property type="project" value="TreeGrafter"/>
</dbReference>